<comment type="caution">
    <text evidence="2">The sequence shown here is derived from an EMBL/GenBank/DDBJ whole genome shotgun (WGS) entry which is preliminary data.</text>
</comment>
<sequence length="314" mass="36647">MSYKRVIDPVELRKFSEVVYTIQRLVMSLRLPGKIKRSLITELQTVIEDFKCNVPEKQLKLILAKEIPSRIREFSQVFIKQLQLPLALSDEAREECLRNRFKELLDSGKIISHPVKEKDKFLHYLLERFNLRNFKKSTKHIPVNVRRRLSVEYRLTSDSYDRSLPSITGTQFVFVIKKIHGELERLERLYKLYKFVFECSLFDLWKQKLKKTSSLQEIFKVKNTNILVTLERILVGMEDPQMPNLKVKDKSESSIITVSSCECTQSPTPFEEPLPPSSSTSSFPSKCTIYPSVSSLITTGTCQYKTNYKYSIIK</sequence>
<dbReference type="Proteomes" id="UP001461498">
    <property type="component" value="Unassembled WGS sequence"/>
</dbReference>
<evidence type="ECO:0000256" key="1">
    <source>
        <dbReference type="SAM" id="MobiDB-lite"/>
    </source>
</evidence>
<accession>A0AAW1DFN3</accession>
<reference evidence="2 3" key="1">
    <citation type="submission" date="2022-12" db="EMBL/GenBank/DDBJ databases">
        <title>Chromosome-level genome assembly of true bugs.</title>
        <authorList>
            <person name="Ma L."/>
            <person name="Li H."/>
        </authorList>
    </citation>
    <scope>NUCLEOTIDE SEQUENCE [LARGE SCALE GENOMIC DNA]</scope>
    <source>
        <strain evidence="2">Lab_2022b</strain>
    </source>
</reference>
<protein>
    <submittedName>
        <fullName evidence="2">Uncharacterized protein</fullName>
    </submittedName>
</protein>
<evidence type="ECO:0000313" key="2">
    <source>
        <dbReference type="EMBL" id="KAK9507309.1"/>
    </source>
</evidence>
<gene>
    <name evidence="2" type="ORF">O3M35_007194</name>
</gene>
<name>A0AAW1DFN3_9HEMI</name>
<proteinExistence type="predicted"/>
<feature type="region of interest" description="Disordered" evidence="1">
    <location>
        <begin position="263"/>
        <end position="284"/>
    </location>
</feature>
<organism evidence="2 3">
    <name type="scientific">Rhynocoris fuscipes</name>
    <dbReference type="NCBI Taxonomy" id="488301"/>
    <lineage>
        <taxon>Eukaryota</taxon>
        <taxon>Metazoa</taxon>
        <taxon>Ecdysozoa</taxon>
        <taxon>Arthropoda</taxon>
        <taxon>Hexapoda</taxon>
        <taxon>Insecta</taxon>
        <taxon>Pterygota</taxon>
        <taxon>Neoptera</taxon>
        <taxon>Paraneoptera</taxon>
        <taxon>Hemiptera</taxon>
        <taxon>Heteroptera</taxon>
        <taxon>Panheteroptera</taxon>
        <taxon>Cimicomorpha</taxon>
        <taxon>Reduviidae</taxon>
        <taxon>Harpactorinae</taxon>
        <taxon>Harpactorini</taxon>
        <taxon>Rhynocoris</taxon>
    </lineage>
</organism>
<evidence type="ECO:0000313" key="3">
    <source>
        <dbReference type="Proteomes" id="UP001461498"/>
    </source>
</evidence>
<dbReference type="EMBL" id="JAPXFL010000004">
    <property type="protein sequence ID" value="KAK9507309.1"/>
    <property type="molecule type" value="Genomic_DNA"/>
</dbReference>
<dbReference type="AlphaFoldDB" id="A0AAW1DFN3"/>
<keyword evidence="3" id="KW-1185">Reference proteome</keyword>